<dbReference type="EMBL" id="BGPR01003271">
    <property type="protein sequence ID" value="GBM85906.1"/>
    <property type="molecule type" value="Genomic_DNA"/>
</dbReference>
<dbReference type="GO" id="GO:0003676">
    <property type="term" value="F:nucleic acid binding"/>
    <property type="evidence" value="ECO:0007669"/>
    <property type="project" value="InterPro"/>
</dbReference>
<name>A0A4Y2J9M1_ARAVE</name>
<dbReference type="Gene3D" id="3.30.420.10">
    <property type="entry name" value="Ribonuclease H-like superfamily/Ribonuclease H"/>
    <property type="match status" value="1"/>
</dbReference>
<reference evidence="2 3" key="1">
    <citation type="journal article" date="2019" name="Sci. Rep.">
        <title>Orb-weaving spider Araneus ventricosus genome elucidates the spidroin gene catalogue.</title>
        <authorList>
            <person name="Kono N."/>
            <person name="Nakamura H."/>
            <person name="Ohtoshi R."/>
            <person name="Moran D.A.P."/>
            <person name="Shinohara A."/>
            <person name="Yoshida Y."/>
            <person name="Fujiwara M."/>
            <person name="Mori M."/>
            <person name="Tomita M."/>
            <person name="Arakawa K."/>
        </authorList>
    </citation>
    <scope>NUCLEOTIDE SEQUENCE [LARGE SCALE GENOMIC DNA]</scope>
</reference>
<sequence>MTTFQDSEIKVWGMFSWSTLDPLLSVDTTLNSTAYLNTVANHVHSFMAITFPYGDGHFQQDNAPCHRAPSVSNWSEEYQSDFNLLPWPAQSHGLNPMEHLWGEVERSLRSLETSPSNMTQFRAAIITFLSNDIINLLRPFQEEYRL</sequence>
<proteinExistence type="predicted"/>
<evidence type="ECO:0000313" key="3">
    <source>
        <dbReference type="Proteomes" id="UP000499080"/>
    </source>
</evidence>
<dbReference type="OrthoDB" id="6507355at2759"/>
<dbReference type="Proteomes" id="UP000499080">
    <property type="component" value="Unassembled WGS sequence"/>
</dbReference>
<organism evidence="2 3">
    <name type="scientific">Araneus ventricosus</name>
    <name type="common">Orbweaver spider</name>
    <name type="synonym">Epeira ventricosa</name>
    <dbReference type="NCBI Taxonomy" id="182803"/>
    <lineage>
        <taxon>Eukaryota</taxon>
        <taxon>Metazoa</taxon>
        <taxon>Ecdysozoa</taxon>
        <taxon>Arthropoda</taxon>
        <taxon>Chelicerata</taxon>
        <taxon>Arachnida</taxon>
        <taxon>Araneae</taxon>
        <taxon>Araneomorphae</taxon>
        <taxon>Entelegynae</taxon>
        <taxon>Araneoidea</taxon>
        <taxon>Araneidae</taxon>
        <taxon>Araneus</taxon>
    </lineage>
</organism>
<comment type="caution">
    <text evidence="2">The sequence shown here is derived from an EMBL/GenBank/DDBJ whole genome shotgun (WGS) entry which is preliminary data.</text>
</comment>
<feature type="domain" description="Tc1-like transposase DDE" evidence="1">
    <location>
        <begin position="55"/>
        <end position="112"/>
    </location>
</feature>
<evidence type="ECO:0000259" key="1">
    <source>
        <dbReference type="Pfam" id="PF13358"/>
    </source>
</evidence>
<protein>
    <recommendedName>
        <fullName evidence="1">Tc1-like transposase DDE domain-containing protein</fullName>
    </recommendedName>
</protein>
<gene>
    <name evidence="2" type="ORF">AVEN_191999_1</name>
</gene>
<dbReference type="InterPro" id="IPR038717">
    <property type="entry name" value="Tc1-like_DDE_dom"/>
</dbReference>
<accession>A0A4Y2J9M1</accession>
<keyword evidence="3" id="KW-1185">Reference proteome</keyword>
<dbReference type="AlphaFoldDB" id="A0A4Y2J9M1"/>
<dbReference type="InterPro" id="IPR036397">
    <property type="entry name" value="RNaseH_sf"/>
</dbReference>
<dbReference type="Pfam" id="PF13358">
    <property type="entry name" value="DDE_3"/>
    <property type="match status" value="1"/>
</dbReference>
<evidence type="ECO:0000313" key="2">
    <source>
        <dbReference type="EMBL" id="GBM85906.1"/>
    </source>
</evidence>